<name>A0ABV2NMD6_9HYPH</name>
<comment type="caution">
    <text evidence="1">The sequence shown here is derived from an EMBL/GenBank/DDBJ whole genome shotgun (WGS) entry which is preliminary data.</text>
</comment>
<organism evidence="1 2">
    <name type="scientific">Methylobacterium radiotolerans</name>
    <dbReference type="NCBI Taxonomy" id="31998"/>
    <lineage>
        <taxon>Bacteria</taxon>
        <taxon>Pseudomonadati</taxon>
        <taxon>Pseudomonadota</taxon>
        <taxon>Alphaproteobacteria</taxon>
        <taxon>Hyphomicrobiales</taxon>
        <taxon>Methylobacteriaceae</taxon>
        <taxon>Methylobacterium</taxon>
    </lineage>
</organism>
<reference evidence="1 2" key="1">
    <citation type="submission" date="2024-06" db="EMBL/GenBank/DDBJ databases">
        <title>Genomics of switchgrass bacterial isolates.</title>
        <authorList>
            <person name="Shade A."/>
        </authorList>
    </citation>
    <scope>NUCLEOTIDE SEQUENCE [LARGE SCALE GENOMIC DNA]</scope>
    <source>
        <strain evidence="1 2">PvP084</strain>
    </source>
</reference>
<protein>
    <submittedName>
        <fullName evidence="1">Uncharacterized protein</fullName>
    </submittedName>
</protein>
<proteinExistence type="predicted"/>
<accession>A0ABV2NMD6</accession>
<keyword evidence="2" id="KW-1185">Reference proteome</keyword>
<dbReference type="EMBL" id="JBEPNW010000002">
    <property type="protein sequence ID" value="MET3867686.1"/>
    <property type="molecule type" value="Genomic_DNA"/>
</dbReference>
<dbReference type="RefSeq" id="WP_164891374.1">
    <property type="nucleotide sequence ID" value="NZ_CP090579.1"/>
</dbReference>
<evidence type="ECO:0000313" key="1">
    <source>
        <dbReference type="EMBL" id="MET3867686.1"/>
    </source>
</evidence>
<dbReference type="Proteomes" id="UP001549119">
    <property type="component" value="Unassembled WGS sequence"/>
</dbReference>
<gene>
    <name evidence="1" type="ORF">ABIC20_004995</name>
</gene>
<sequence>MIASFLAIFVAFAACQALLTVKFADFLSAAEGGHATVEPAADVASAKLA</sequence>
<evidence type="ECO:0000313" key="2">
    <source>
        <dbReference type="Proteomes" id="UP001549119"/>
    </source>
</evidence>